<dbReference type="InterPro" id="IPR000569">
    <property type="entry name" value="HECT_dom"/>
</dbReference>
<dbReference type="EMBL" id="MU827415">
    <property type="protein sequence ID" value="KAJ7349536.1"/>
    <property type="molecule type" value="Genomic_DNA"/>
</dbReference>
<protein>
    <submittedName>
        <fullName evidence="4">Fibronectin type 3 and ankyrin repeat domains protein 1</fullName>
    </submittedName>
</protein>
<dbReference type="Proteomes" id="UP001163046">
    <property type="component" value="Unassembled WGS sequence"/>
</dbReference>
<comment type="caution">
    <text evidence="4">The sequence shown here is derived from an EMBL/GenBank/DDBJ whole genome shotgun (WGS) entry which is preliminary data.</text>
</comment>
<comment type="caution">
    <text evidence="2">Lacks conserved residue(s) required for the propagation of feature annotation.</text>
</comment>
<feature type="domain" description="HECT" evidence="3">
    <location>
        <begin position="39"/>
        <end position="66"/>
    </location>
</feature>
<evidence type="ECO:0000256" key="1">
    <source>
        <dbReference type="ARBA" id="ARBA00022786"/>
    </source>
</evidence>
<organism evidence="4 5">
    <name type="scientific">Desmophyllum pertusum</name>
    <dbReference type="NCBI Taxonomy" id="174260"/>
    <lineage>
        <taxon>Eukaryota</taxon>
        <taxon>Metazoa</taxon>
        <taxon>Cnidaria</taxon>
        <taxon>Anthozoa</taxon>
        <taxon>Hexacorallia</taxon>
        <taxon>Scleractinia</taxon>
        <taxon>Caryophylliina</taxon>
        <taxon>Caryophylliidae</taxon>
        <taxon>Desmophyllum</taxon>
    </lineage>
</organism>
<evidence type="ECO:0000313" key="4">
    <source>
        <dbReference type="EMBL" id="KAJ7349536.1"/>
    </source>
</evidence>
<gene>
    <name evidence="4" type="primary">FANK1_12</name>
    <name evidence="4" type="ORF">OS493_038699</name>
</gene>
<dbReference type="Gene3D" id="3.90.1750.10">
    <property type="entry name" value="Hect, E3 ligase catalytic domains"/>
    <property type="match status" value="1"/>
</dbReference>
<dbReference type="SUPFAM" id="SSF56204">
    <property type="entry name" value="Hect, E3 ligase catalytic domain"/>
    <property type="match status" value="1"/>
</dbReference>
<evidence type="ECO:0000313" key="5">
    <source>
        <dbReference type="Proteomes" id="UP001163046"/>
    </source>
</evidence>
<evidence type="ECO:0000256" key="2">
    <source>
        <dbReference type="PROSITE-ProRule" id="PRU00104"/>
    </source>
</evidence>
<evidence type="ECO:0000259" key="3">
    <source>
        <dbReference type="PROSITE" id="PS50237"/>
    </source>
</evidence>
<dbReference type="OrthoDB" id="5977147at2759"/>
<sequence>MKIQPTCDGEATFITVDSHRVLETTVSELEFIDNYTLTFKVDFMGEASVDLGGPRREWIRLDNREMKTKYFDNGLRQYILQEYFYVGIMIAMLQNGQMPAFIEDHILQEILSPNKSLKQI</sequence>
<dbReference type="PROSITE" id="PS50237">
    <property type="entry name" value="HECT"/>
    <property type="match status" value="1"/>
</dbReference>
<accession>A0A9W9YKJ2</accession>
<dbReference type="InterPro" id="IPR035983">
    <property type="entry name" value="Hect_E3_ubiquitin_ligase"/>
</dbReference>
<keyword evidence="1 2" id="KW-0833">Ubl conjugation pathway</keyword>
<proteinExistence type="predicted"/>
<dbReference type="AlphaFoldDB" id="A0A9W9YKJ2"/>
<dbReference type="GO" id="GO:0004842">
    <property type="term" value="F:ubiquitin-protein transferase activity"/>
    <property type="evidence" value="ECO:0007669"/>
    <property type="project" value="InterPro"/>
</dbReference>
<keyword evidence="5" id="KW-1185">Reference proteome</keyword>
<name>A0A9W9YKJ2_9CNID</name>
<reference evidence="4" key="1">
    <citation type="submission" date="2023-01" db="EMBL/GenBank/DDBJ databases">
        <title>Genome assembly of the deep-sea coral Lophelia pertusa.</title>
        <authorList>
            <person name="Herrera S."/>
            <person name="Cordes E."/>
        </authorList>
    </citation>
    <scope>NUCLEOTIDE SEQUENCE</scope>
    <source>
        <strain evidence="4">USNM1676648</strain>
        <tissue evidence="4">Polyp</tissue>
    </source>
</reference>